<dbReference type="EMBL" id="JH431910">
    <property type="status" value="NOT_ANNOTATED_CDS"/>
    <property type="molecule type" value="Genomic_DNA"/>
</dbReference>
<proteinExistence type="predicted"/>
<evidence type="ECO:0000313" key="3">
    <source>
        <dbReference type="EnsemblMetazoa" id="SMAR009470-PA"/>
    </source>
</evidence>
<name>T1J737_STRMM</name>
<reference evidence="3" key="2">
    <citation type="submission" date="2015-02" db="UniProtKB">
        <authorList>
            <consortium name="EnsemblMetazoa"/>
        </authorList>
    </citation>
    <scope>IDENTIFICATION</scope>
</reference>
<feature type="domain" description="TRAF1-6 MATH" evidence="2">
    <location>
        <begin position="166"/>
        <end position="237"/>
    </location>
</feature>
<keyword evidence="4" id="KW-1185">Reference proteome</keyword>
<keyword evidence="1" id="KW-0175">Coiled coil</keyword>
<dbReference type="Proteomes" id="UP000014500">
    <property type="component" value="Unassembled WGS sequence"/>
</dbReference>
<sequence length="272" mass="31272">MPSITINCSKCGLKQNEDKKSSEDESDLKKIIKNQEMEINLCKKQMIDLKLKIKELEHNYGESEKSIEDLKVTLKTLNKQQTEQCDNVEKTLTTVITANNQLTKSVVEDMKILSDKIDAISAKQNQFEVDYVRGKEMKIELKNNVSSLPFIWRVDGFAQLRCKQQPVYSEPFFTDTCGYKMRLDLYRGFNNKMNADLQVLDGPFDAILKWPIKFSAKISILDQLNQKDHFSHTIASQNYSLGSEIKAECRILTFPINQLKPLYLSAQKLSSI</sequence>
<dbReference type="EnsemblMetazoa" id="SMAR009470-RA">
    <property type="protein sequence ID" value="SMAR009470-PA"/>
    <property type="gene ID" value="SMAR009470"/>
</dbReference>
<dbReference type="Pfam" id="PF21355">
    <property type="entry name" value="TRAF-mep_MATH"/>
    <property type="match status" value="1"/>
</dbReference>
<dbReference type="STRING" id="126957.T1J737"/>
<evidence type="ECO:0000313" key="4">
    <source>
        <dbReference type="Proteomes" id="UP000014500"/>
    </source>
</evidence>
<protein>
    <recommendedName>
        <fullName evidence="2">TRAF1-6 MATH domain-containing protein</fullName>
    </recommendedName>
</protein>
<accession>T1J737</accession>
<dbReference type="AlphaFoldDB" id="T1J737"/>
<dbReference type="InterPro" id="IPR008974">
    <property type="entry name" value="TRAF-like"/>
</dbReference>
<dbReference type="Gene3D" id="2.60.210.10">
    <property type="entry name" value="Apoptosis, Tumor Necrosis Factor Receptor Associated Protein 2, Chain A"/>
    <property type="match status" value="1"/>
</dbReference>
<evidence type="ECO:0000259" key="2">
    <source>
        <dbReference type="Pfam" id="PF21355"/>
    </source>
</evidence>
<dbReference type="HOGENOM" id="CLU_1027862_0_0_1"/>
<dbReference type="PhylomeDB" id="T1J737"/>
<feature type="coiled-coil region" evidence="1">
    <location>
        <begin position="32"/>
        <end position="80"/>
    </location>
</feature>
<dbReference type="eggNOG" id="KOG0297">
    <property type="taxonomic scope" value="Eukaryota"/>
</dbReference>
<evidence type="ECO:0000256" key="1">
    <source>
        <dbReference type="SAM" id="Coils"/>
    </source>
</evidence>
<dbReference type="InterPro" id="IPR049342">
    <property type="entry name" value="TRAF1-6_MATH_dom"/>
</dbReference>
<reference evidence="4" key="1">
    <citation type="submission" date="2011-05" db="EMBL/GenBank/DDBJ databases">
        <authorList>
            <person name="Richards S.R."/>
            <person name="Qu J."/>
            <person name="Jiang H."/>
            <person name="Jhangiani S.N."/>
            <person name="Agravi P."/>
            <person name="Goodspeed R."/>
            <person name="Gross S."/>
            <person name="Mandapat C."/>
            <person name="Jackson L."/>
            <person name="Mathew T."/>
            <person name="Pu L."/>
            <person name="Thornton R."/>
            <person name="Saada N."/>
            <person name="Wilczek-Boney K.B."/>
            <person name="Lee S."/>
            <person name="Kovar C."/>
            <person name="Wu Y."/>
            <person name="Scherer S.E."/>
            <person name="Worley K.C."/>
            <person name="Muzny D.M."/>
            <person name="Gibbs R."/>
        </authorList>
    </citation>
    <scope>NUCLEOTIDE SEQUENCE</scope>
    <source>
        <strain evidence="4">Brora</strain>
    </source>
</reference>
<dbReference type="SUPFAM" id="SSF49599">
    <property type="entry name" value="TRAF domain-like"/>
    <property type="match status" value="1"/>
</dbReference>
<organism evidence="3 4">
    <name type="scientific">Strigamia maritima</name>
    <name type="common">European centipede</name>
    <name type="synonym">Geophilus maritimus</name>
    <dbReference type="NCBI Taxonomy" id="126957"/>
    <lineage>
        <taxon>Eukaryota</taxon>
        <taxon>Metazoa</taxon>
        <taxon>Ecdysozoa</taxon>
        <taxon>Arthropoda</taxon>
        <taxon>Myriapoda</taxon>
        <taxon>Chilopoda</taxon>
        <taxon>Pleurostigmophora</taxon>
        <taxon>Geophilomorpha</taxon>
        <taxon>Linotaeniidae</taxon>
        <taxon>Strigamia</taxon>
    </lineage>
</organism>